<reference evidence="1" key="1">
    <citation type="journal article" date="2021" name="Proc. Natl. Acad. Sci. U.S.A.">
        <title>A Catalog of Tens of Thousands of Viruses from Human Metagenomes Reveals Hidden Associations with Chronic Diseases.</title>
        <authorList>
            <person name="Tisza M.J."/>
            <person name="Buck C.B."/>
        </authorList>
    </citation>
    <scope>NUCLEOTIDE SEQUENCE</scope>
    <source>
        <strain evidence="1">CtkyY8</strain>
    </source>
</reference>
<accession>A0A8S5RDU2</accession>
<protein>
    <submittedName>
        <fullName evidence="1">DNA-packaging protein</fullName>
    </submittedName>
</protein>
<dbReference type="EMBL" id="BK059095">
    <property type="protein sequence ID" value="DAE29574.1"/>
    <property type="molecule type" value="Genomic_DNA"/>
</dbReference>
<organism evidence="1">
    <name type="scientific">virus sp. ctkyY8</name>
    <dbReference type="NCBI Taxonomy" id="2827995"/>
    <lineage>
        <taxon>Viruses</taxon>
    </lineage>
</organism>
<proteinExistence type="predicted"/>
<sequence>MNREKILQKIKKYLQLDLSVERSVDAYNSQEYDKAIIENRKPVFLTASTIYRWMQDDDEFASKIRFYQDTPNVLARTNWIQALQS</sequence>
<name>A0A8S5RDU2_9VIRU</name>
<evidence type="ECO:0000313" key="1">
    <source>
        <dbReference type="EMBL" id="DAE29574.1"/>
    </source>
</evidence>